<keyword evidence="3 4" id="KW-0408">Iron</keyword>
<dbReference type="PANTHER" id="PTHR24305">
    <property type="entry name" value="CYTOCHROME P450"/>
    <property type="match status" value="1"/>
</dbReference>
<keyword evidence="5" id="KW-0503">Monooxygenase</keyword>
<evidence type="ECO:0000256" key="2">
    <source>
        <dbReference type="ARBA" id="ARBA00022723"/>
    </source>
</evidence>
<dbReference type="SUPFAM" id="SSF48264">
    <property type="entry name" value="Cytochrome P450"/>
    <property type="match status" value="1"/>
</dbReference>
<accession>A0A8H7EJH4</accession>
<keyword evidence="9" id="KW-1185">Reference proteome</keyword>
<name>A0A8H7EJH4_9PLEO</name>
<keyword evidence="2 4" id="KW-0479">Metal-binding</keyword>
<evidence type="ECO:0000256" key="4">
    <source>
        <dbReference type="PIRSR" id="PIRSR602401-1"/>
    </source>
</evidence>
<feature type="region of interest" description="Disordered" evidence="7">
    <location>
        <begin position="1"/>
        <end position="26"/>
    </location>
</feature>
<comment type="caution">
    <text evidence="8">The sequence shown here is derived from an EMBL/GenBank/DDBJ whole genome shotgun (WGS) entry which is preliminary data.</text>
</comment>
<dbReference type="InterPro" id="IPR036396">
    <property type="entry name" value="Cyt_P450_sf"/>
</dbReference>
<comment type="cofactor">
    <cofactor evidence="1 4">
        <name>heme</name>
        <dbReference type="ChEBI" id="CHEBI:30413"/>
    </cofactor>
</comment>
<reference evidence="8" key="2">
    <citation type="submission" date="2020-08" db="EMBL/GenBank/DDBJ databases">
        <title>Draft Genome Sequence of Cumin Blight Pathogen Alternaria burnsii.</title>
        <authorList>
            <person name="Feng Z."/>
        </authorList>
    </citation>
    <scope>NUCLEOTIDE SEQUENCE</scope>
    <source>
        <strain evidence="8">CBS107.38</strain>
    </source>
</reference>
<dbReference type="AlphaFoldDB" id="A0A8H7EJH4"/>
<keyword evidence="4 5" id="KW-0349">Heme</keyword>
<evidence type="ECO:0000256" key="5">
    <source>
        <dbReference type="RuleBase" id="RU000461"/>
    </source>
</evidence>
<protein>
    <submittedName>
        <fullName evidence="8">Cytochrome p450</fullName>
    </submittedName>
</protein>
<evidence type="ECO:0000313" key="9">
    <source>
        <dbReference type="Proteomes" id="UP000596902"/>
    </source>
</evidence>
<dbReference type="InterPro" id="IPR050121">
    <property type="entry name" value="Cytochrome_P450_monoxygenase"/>
</dbReference>
<dbReference type="PRINTS" id="PR00463">
    <property type="entry name" value="EP450I"/>
</dbReference>
<dbReference type="PRINTS" id="PR00385">
    <property type="entry name" value="P450"/>
</dbReference>
<feature type="coiled-coil region" evidence="6">
    <location>
        <begin position="33"/>
        <end position="81"/>
    </location>
</feature>
<reference evidence="8" key="1">
    <citation type="submission" date="2020-01" db="EMBL/GenBank/DDBJ databases">
        <authorList>
            <person name="Feng Z.H.Z."/>
        </authorList>
    </citation>
    <scope>NUCLEOTIDE SEQUENCE</scope>
    <source>
        <strain evidence="8">CBS107.38</strain>
    </source>
</reference>
<evidence type="ECO:0000256" key="3">
    <source>
        <dbReference type="ARBA" id="ARBA00023004"/>
    </source>
</evidence>
<evidence type="ECO:0000256" key="1">
    <source>
        <dbReference type="ARBA" id="ARBA00001971"/>
    </source>
</evidence>
<dbReference type="GO" id="GO:0004497">
    <property type="term" value="F:monooxygenase activity"/>
    <property type="evidence" value="ECO:0007669"/>
    <property type="project" value="UniProtKB-KW"/>
</dbReference>
<dbReference type="EMBL" id="JAAABM010000001">
    <property type="protein sequence ID" value="KAF7681322.1"/>
    <property type="molecule type" value="Genomic_DNA"/>
</dbReference>
<dbReference type="Gene3D" id="1.10.630.10">
    <property type="entry name" value="Cytochrome P450"/>
    <property type="match status" value="1"/>
</dbReference>
<evidence type="ECO:0000256" key="6">
    <source>
        <dbReference type="SAM" id="Coils"/>
    </source>
</evidence>
<evidence type="ECO:0000313" key="8">
    <source>
        <dbReference type="EMBL" id="KAF7681322.1"/>
    </source>
</evidence>
<dbReference type="Pfam" id="PF00067">
    <property type="entry name" value="p450"/>
    <property type="match status" value="1"/>
</dbReference>
<dbReference type="GO" id="GO:0016705">
    <property type="term" value="F:oxidoreductase activity, acting on paired donors, with incorporation or reduction of molecular oxygen"/>
    <property type="evidence" value="ECO:0007669"/>
    <property type="project" value="InterPro"/>
</dbReference>
<organism evidence="8 9">
    <name type="scientific">Alternaria burnsii</name>
    <dbReference type="NCBI Taxonomy" id="1187904"/>
    <lineage>
        <taxon>Eukaryota</taxon>
        <taxon>Fungi</taxon>
        <taxon>Dikarya</taxon>
        <taxon>Ascomycota</taxon>
        <taxon>Pezizomycotina</taxon>
        <taxon>Dothideomycetes</taxon>
        <taxon>Pleosporomycetidae</taxon>
        <taxon>Pleosporales</taxon>
        <taxon>Pleosporineae</taxon>
        <taxon>Pleosporaceae</taxon>
        <taxon>Alternaria</taxon>
        <taxon>Alternaria sect. Alternaria</taxon>
    </lineage>
</organism>
<comment type="similarity">
    <text evidence="5">Belongs to the cytochrome P450 family.</text>
</comment>
<dbReference type="GO" id="GO:0005506">
    <property type="term" value="F:iron ion binding"/>
    <property type="evidence" value="ECO:0007669"/>
    <property type="project" value="InterPro"/>
</dbReference>
<gene>
    <name evidence="8" type="ORF">GT037_000298</name>
</gene>
<feature type="binding site" description="axial binding residue" evidence="4">
    <location>
        <position position="581"/>
    </location>
    <ligand>
        <name>heme</name>
        <dbReference type="ChEBI" id="CHEBI:30413"/>
    </ligand>
    <ligandPart>
        <name>Fe</name>
        <dbReference type="ChEBI" id="CHEBI:18248"/>
    </ligandPart>
</feature>
<dbReference type="InterPro" id="IPR017972">
    <property type="entry name" value="Cyt_P450_CS"/>
</dbReference>
<dbReference type="RefSeq" id="XP_038791201.1">
    <property type="nucleotide sequence ID" value="XM_038925345.1"/>
</dbReference>
<dbReference type="InterPro" id="IPR002401">
    <property type="entry name" value="Cyt_P450_E_grp-I"/>
</dbReference>
<dbReference type="InterPro" id="IPR001128">
    <property type="entry name" value="Cyt_P450"/>
</dbReference>
<evidence type="ECO:0000256" key="7">
    <source>
        <dbReference type="SAM" id="MobiDB-lite"/>
    </source>
</evidence>
<dbReference type="PROSITE" id="PS00086">
    <property type="entry name" value="CYTOCHROME_P450"/>
    <property type="match status" value="1"/>
</dbReference>
<sequence length="639" mass="72306">LAASYANPLREDNKIPSDNVATEQRHTKMRAEAAIYTREISTMTTKIREMEEQSQAYKIENAKLRNRLTKSETELEFLRLRGPAATAPSAIGRLRTTTLHNTRKIHEHGSRFTLICHIIWSVMFRATIIPRLQESLASSALGDCSFLELTIFIISLAITLGSFRAVYLVYFHPLASFPGPYKAIFSSWWQYPLSKHGKIEEVLEHLHRTYNTRVLRIGPNELHITDPTLYHTIYSQRYTFPKQKSFYDAFNTPHSVFVEHDGELHRARRKLLSNFFSKSSVRAMNKILLTKVTIMCDRIAEMKGNGAINLYHAFRCLTVDFITEVAFGESFDLTTESEDNTFNTPFIECFDLASESLWDLSFFPFIRIIVNKCPPAVAAKLSESAAKFQGLIRAVAATVANFRRLKSSGKCLDREIVFDAMQHLDDKLVQAEASDILIAGSDTTATTLAVAIQAIIEDPTIFNNLRNEIKDAGITAEHDFDLLRLEQLPYLTACVKEALRCAMAVPGRLPRVVPDGTKPLVVDEKVIPVGTIVGMSAYSMHYNESIWGEDARDFNPSRWLVADAKDLERYLVTFSKGARQCLGINIAYAEITLTLAMLVARFRFTIDETVTKSDLRQLDYFVSAFEGTGIRTYVDEDKL</sequence>
<dbReference type="PANTHER" id="PTHR24305:SF234">
    <property type="entry name" value="CYTOCHROME P450"/>
    <property type="match status" value="1"/>
</dbReference>
<keyword evidence="5" id="KW-0560">Oxidoreductase</keyword>
<dbReference type="GeneID" id="62198523"/>
<dbReference type="Proteomes" id="UP000596902">
    <property type="component" value="Unassembled WGS sequence"/>
</dbReference>
<dbReference type="GO" id="GO:0020037">
    <property type="term" value="F:heme binding"/>
    <property type="evidence" value="ECO:0007669"/>
    <property type="project" value="InterPro"/>
</dbReference>
<proteinExistence type="inferred from homology"/>
<feature type="non-terminal residue" evidence="8">
    <location>
        <position position="1"/>
    </location>
</feature>
<dbReference type="CDD" id="cd11062">
    <property type="entry name" value="CYP58-like"/>
    <property type="match status" value="1"/>
</dbReference>
<keyword evidence="6" id="KW-0175">Coiled coil</keyword>